<keyword evidence="2" id="KW-1185">Reference proteome</keyword>
<protein>
    <submittedName>
        <fullName evidence="1">Uncharacterized protein</fullName>
    </submittedName>
</protein>
<dbReference type="Proteomes" id="UP000308600">
    <property type="component" value="Unassembled WGS sequence"/>
</dbReference>
<name>A0ACD3AMS1_9AGAR</name>
<dbReference type="EMBL" id="ML208391">
    <property type="protein sequence ID" value="TFK66912.1"/>
    <property type="molecule type" value="Genomic_DNA"/>
</dbReference>
<gene>
    <name evidence="1" type="ORF">BDN72DRAFT_961436</name>
</gene>
<evidence type="ECO:0000313" key="2">
    <source>
        <dbReference type="Proteomes" id="UP000308600"/>
    </source>
</evidence>
<evidence type="ECO:0000313" key="1">
    <source>
        <dbReference type="EMBL" id="TFK66912.1"/>
    </source>
</evidence>
<reference evidence="1 2" key="1">
    <citation type="journal article" date="2019" name="Nat. Ecol. Evol.">
        <title>Megaphylogeny resolves global patterns of mushroom evolution.</title>
        <authorList>
            <person name="Varga T."/>
            <person name="Krizsan K."/>
            <person name="Foldi C."/>
            <person name="Dima B."/>
            <person name="Sanchez-Garcia M."/>
            <person name="Sanchez-Ramirez S."/>
            <person name="Szollosi G.J."/>
            <person name="Szarkandi J.G."/>
            <person name="Papp V."/>
            <person name="Albert L."/>
            <person name="Andreopoulos W."/>
            <person name="Angelini C."/>
            <person name="Antonin V."/>
            <person name="Barry K.W."/>
            <person name="Bougher N.L."/>
            <person name="Buchanan P."/>
            <person name="Buyck B."/>
            <person name="Bense V."/>
            <person name="Catcheside P."/>
            <person name="Chovatia M."/>
            <person name="Cooper J."/>
            <person name="Damon W."/>
            <person name="Desjardin D."/>
            <person name="Finy P."/>
            <person name="Geml J."/>
            <person name="Haridas S."/>
            <person name="Hughes K."/>
            <person name="Justo A."/>
            <person name="Karasinski D."/>
            <person name="Kautmanova I."/>
            <person name="Kiss B."/>
            <person name="Kocsube S."/>
            <person name="Kotiranta H."/>
            <person name="LaButti K.M."/>
            <person name="Lechner B.E."/>
            <person name="Liimatainen K."/>
            <person name="Lipzen A."/>
            <person name="Lukacs Z."/>
            <person name="Mihaltcheva S."/>
            <person name="Morgado L.N."/>
            <person name="Niskanen T."/>
            <person name="Noordeloos M.E."/>
            <person name="Ohm R.A."/>
            <person name="Ortiz-Santana B."/>
            <person name="Ovrebo C."/>
            <person name="Racz N."/>
            <person name="Riley R."/>
            <person name="Savchenko A."/>
            <person name="Shiryaev A."/>
            <person name="Soop K."/>
            <person name="Spirin V."/>
            <person name="Szebenyi C."/>
            <person name="Tomsovsky M."/>
            <person name="Tulloss R.E."/>
            <person name="Uehling J."/>
            <person name="Grigoriev I.V."/>
            <person name="Vagvolgyi C."/>
            <person name="Papp T."/>
            <person name="Martin F.M."/>
            <person name="Miettinen O."/>
            <person name="Hibbett D.S."/>
            <person name="Nagy L.G."/>
        </authorList>
    </citation>
    <scope>NUCLEOTIDE SEQUENCE [LARGE SCALE GENOMIC DNA]</scope>
    <source>
        <strain evidence="1 2">NL-1719</strain>
    </source>
</reference>
<proteinExistence type="predicted"/>
<accession>A0ACD3AMS1</accession>
<sequence>MSSASFTEAPTELVDKIFSELQDDKNALRACTQVCKRFLIPSHRHLYSTICLPPPGGTCTKPLRIFQRYPYLGSFVQHLSLSQKIDCSHNLVDDPALPKLLDLLSRVSSLHVDVWFDWDYMYHDTKQAFIRLFSLEALTRITIVSAQRPPFPEGILRLPPSLTHLEFAPHGEENATFLVDTNPLYYGAVPNKPCLTTLRLTHSFYQSTADCILSARFPVNIQSLDTLHVKVEFMLDEHKAAWRIIRPTKMTLRRLEIDMIKPPRDRNPKADPFNLANLPRLCTLVVRFEIVIYLLREYNPVSWLMDLLRTLPEQSTISLIELEIRIDDEERHSINFVLELTRKIHWARLDFLLTQPNLVYLKEVRLRLSPDCAFIGCLLPEASKRGLLSFALD</sequence>
<organism evidence="1 2">
    <name type="scientific">Pluteus cervinus</name>
    <dbReference type="NCBI Taxonomy" id="181527"/>
    <lineage>
        <taxon>Eukaryota</taxon>
        <taxon>Fungi</taxon>
        <taxon>Dikarya</taxon>
        <taxon>Basidiomycota</taxon>
        <taxon>Agaricomycotina</taxon>
        <taxon>Agaricomycetes</taxon>
        <taxon>Agaricomycetidae</taxon>
        <taxon>Agaricales</taxon>
        <taxon>Pluteineae</taxon>
        <taxon>Pluteaceae</taxon>
        <taxon>Pluteus</taxon>
    </lineage>
</organism>